<feature type="compositionally biased region" description="Basic and acidic residues" evidence="1">
    <location>
        <begin position="1"/>
        <end position="15"/>
    </location>
</feature>
<dbReference type="EMBL" id="LVLJ01002020">
    <property type="protein sequence ID" value="OAE26965.1"/>
    <property type="molecule type" value="Genomic_DNA"/>
</dbReference>
<reference evidence="2" key="1">
    <citation type="submission" date="2016-03" db="EMBL/GenBank/DDBJ databases">
        <title>Mechanisms controlling the formation of the plant cell surface in tip-growing cells are functionally conserved among land plants.</title>
        <authorList>
            <person name="Honkanen S."/>
            <person name="Jones V.A."/>
            <person name="Morieri G."/>
            <person name="Champion C."/>
            <person name="Hetherington A.J."/>
            <person name="Kelly S."/>
            <person name="Saint-Marcoux D."/>
            <person name="Proust H."/>
            <person name="Prescott H."/>
            <person name="Dolan L."/>
        </authorList>
    </citation>
    <scope>NUCLEOTIDE SEQUENCE [LARGE SCALE GENOMIC DNA]</scope>
    <source>
        <tissue evidence="2">Whole gametophyte</tissue>
    </source>
</reference>
<evidence type="ECO:0000313" key="3">
    <source>
        <dbReference type="Proteomes" id="UP000077202"/>
    </source>
</evidence>
<proteinExistence type="predicted"/>
<comment type="caution">
    <text evidence="2">The sequence shown here is derived from an EMBL/GenBank/DDBJ whole genome shotgun (WGS) entry which is preliminary data.</text>
</comment>
<evidence type="ECO:0000256" key="1">
    <source>
        <dbReference type="SAM" id="MobiDB-lite"/>
    </source>
</evidence>
<evidence type="ECO:0000313" key="2">
    <source>
        <dbReference type="EMBL" id="OAE26965.1"/>
    </source>
</evidence>
<dbReference type="AlphaFoldDB" id="A0A176W3D6"/>
<accession>A0A176W3D6</accession>
<sequence>MLTKSLDSRKMDNEAKMGSCATGVPKTDEMRWGRNLKMTMLRNHDSGQNRTVQVECALPLQDVNTDVPRFKGGGSESEAGSYAFQLLALPAPALLTQAAQVLNGDIEGSLALILDSRTSSSSIACGDGQLLYQLQKSVCGAYVLLVDSGRGYPAVENSVN</sequence>
<organism evidence="2 3">
    <name type="scientific">Marchantia polymorpha subsp. ruderalis</name>
    <dbReference type="NCBI Taxonomy" id="1480154"/>
    <lineage>
        <taxon>Eukaryota</taxon>
        <taxon>Viridiplantae</taxon>
        <taxon>Streptophyta</taxon>
        <taxon>Embryophyta</taxon>
        <taxon>Marchantiophyta</taxon>
        <taxon>Marchantiopsida</taxon>
        <taxon>Marchantiidae</taxon>
        <taxon>Marchantiales</taxon>
        <taxon>Marchantiaceae</taxon>
        <taxon>Marchantia</taxon>
    </lineage>
</organism>
<keyword evidence="3" id="KW-1185">Reference proteome</keyword>
<gene>
    <name evidence="2" type="ORF">AXG93_1027s1060</name>
</gene>
<feature type="region of interest" description="Disordered" evidence="1">
    <location>
        <begin position="1"/>
        <end position="26"/>
    </location>
</feature>
<dbReference type="Proteomes" id="UP000077202">
    <property type="component" value="Unassembled WGS sequence"/>
</dbReference>
<protein>
    <submittedName>
        <fullName evidence="2">Uncharacterized protein</fullName>
    </submittedName>
</protein>
<name>A0A176W3D6_MARPO</name>